<evidence type="ECO:0000259" key="5">
    <source>
        <dbReference type="Pfam" id="PF13361"/>
    </source>
</evidence>
<keyword evidence="4" id="KW-0067">ATP-binding</keyword>
<evidence type="ECO:0000313" key="7">
    <source>
        <dbReference type="Proteomes" id="UP000184423"/>
    </source>
</evidence>
<organism evidence="6 7">
    <name type="scientific">Caloramator proteoclasticus DSM 10124</name>
    <dbReference type="NCBI Taxonomy" id="1121262"/>
    <lineage>
        <taxon>Bacteria</taxon>
        <taxon>Bacillati</taxon>
        <taxon>Bacillota</taxon>
        <taxon>Clostridia</taxon>
        <taxon>Eubacteriales</taxon>
        <taxon>Clostridiaceae</taxon>
        <taxon>Caloramator</taxon>
    </lineage>
</organism>
<keyword evidence="7" id="KW-1185">Reference proteome</keyword>
<dbReference type="Pfam" id="PF13361">
    <property type="entry name" value="UvrD_C"/>
    <property type="match status" value="1"/>
</dbReference>
<dbReference type="InterPro" id="IPR014017">
    <property type="entry name" value="DNA_helicase_UvrD-like_C"/>
</dbReference>
<sequence length="348" mass="41350">MINPEKVTLSKNYRSYDGIVRLANKMTEIRRKYIGFLSDDIIEVSIREGRYPRITKSNEENLKLILDFIRETDYAVLIVPNDDIKVQIEEKYKTGVNVFTVQESKGLEFDVVFCYNILSEYKNYWQDILDGLGKHDSKYRYYFNLFYVAITRARTNLYILEDDLDMNIIKEIISYCVEISDLKDEIKDFEKSSLDSMYRKALEYEEYGLFQMAMDIFKEKNYEHEYQRCFVKSKADEDGYEVTGDRLLLMHEFKDAERYYGEAQNHFKVVKAMLLSGLYASELKFKIIDNYVKAHKVDLYKVMRDIVEMIKEYGIEEFSDAASNFARTMSFITRERLESIRTWIGLLS</sequence>
<name>A0A1M4Z486_9CLOT</name>
<dbReference type="Proteomes" id="UP000184423">
    <property type="component" value="Unassembled WGS sequence"/>
</dbReference>
<dbReference type="SUPFAM" id="SSF52540">
    <property type="entry name" value="P-loop containing nucleoside triphosphate hydrolases"/>
    <property type="match status" value="1"/>
</dbReference>
<dbReference type="GO" id="GO:0043138">
    <property type="term" value="F:3'-5' DNA helicase activity"/>
    <property type="evidence" value="ECO:0007669"/>
    <property type="project" value="TreeGrafter"/>
</dbReference>
<proteinExistence type="predicted"/>
<evidence type="ECO:0000256" key="2">
    <source>
        <dbReference type="ARBA" id="ARBA00022801"/>
    </source>
</evidence>
<protein>
    <submittedName>
        <fullName evidence="6">UvrD-like helicase C-terminal domain-containing protein</fullName>
    </submittedName>
</protein>
<dbReference type="AlphaFoldDB" id="A0A1M4Z486"/>
<evidence type="ECO:0000256" key="3">
    <source>
        <dbReference type="ARBA" id="ARBA00022806"/>
    </source>
</evidence>
<accession>A0A1M4Z486</accession>
<keyword evidence="2" id="KW-0378">Hydrolase</keyword>
<dbReference type="GO" id="GO:0005524">
    <property type="term" value="F:ATP binding"/>
    <property type="evidence" value="ECO:0007669"/>
    <property type="project" value="UniProtKB-KW"/>
</dbReference>
<dbReference type="InterPro" id="IPR000212">
    <property type="entry name" value="DNA_helicase_UvrD/REP"/>
</dbReference>
<dbReference type="GO" id="GO:0016787">
    <property type="term" value="F:hydrolase activity"/>
    <property type="evidence" value="ECO:0007669"/>
    <property type="project" value="UniProtKB-KW"/>
</dbReference>
<keyword evidence="1" id="KW-0547">Nucleotide-binding</keyword>
<dbReference type="RefSeq" id="WP_073249172.1">
    <property type="nucleotide sequence ID" value="NZ_FQVG01000036.1"/>
</dbReference>
<dbReference type="InterPro" id="IPR027417">
    <property type="entry name" value="P-loop_NTPase"/>
</dbReference>
<dbReference type="EMBL" id="FQVG01000036">
    <property type="protein sequence ID" value="SHF12406.1"/>
    <property type="molecule type" value="Genomic_DNA"/>
</dbReference>
<dbReference type="PANTHER" id="PTHR11070:SF2">
    <property type="entry name" value="ATP-DEPENDENT DNA HELICASE SRS2"/>
    <property type="match status" value="1"/>
</dbReference>
<evidence type="ECO:0000256" key="1">
    <source>
        <dbReference type="ARBA" id="ARBA00022741"/>
    </source>
</evidence>
<dbReference type="PANTHER" id="PTHR11070">
    <property type="entry name" value="UVRD / RECB / PCRA DNA HELICASE FAMILY MEMBER"/>
    <property type="match status" value="1"/>
</dbReference>
<dbReference type="GO" id="GO:0000725">
    <property type="term" value="P:recombinational repair"/>
    <property type="evidence" value="ECO:0007669"/>
    <property type="project" value="TreeGrafter"/>
</dbReference>
<evidence type="ECO:0000256" key="4">
    <source>
        <dbReference type="ARBA" id="ARBA00022840"/>
    </source>
</evidence>
<keyword evidence="3 6" id="KW-0347">Helicase</keyword>
<dbReference type="Gene3D" id="3.40.50.300">
    <property type="entry name" value="P-loop containing nucleotide triphosphate hydrolases"/>
    <property type="match status" value="1"/>
</dbReference>
<reference evidence="7" key="1">
    <citation type="submission" date="2016-11" db="EMBL/GenBank/DDBJ databases">
        <authorList>
            <person name="Varghese N."/>
            <person name="Submissions S."/>
        </authorList>
    </citation>
    <scope>NUCLEOTIDE SEQUENCE [LARGE SCALE GENOMIC DNA]</scope>
    <source>
        <strain evidence="7">DSM 10124</strain>
    </source>
</reference>
<dbReference type="GO" id="GO:0003677">
    <property type="term" value="F:DNA binding"/>
    <property type="evidence" value="ECO:0007669"/>
    <property type="project" value="InterPro"/>
</dbReference>
<gene>
    <name evidence="6" type="ORF">SAMN02746091_01818</name>
</gene>
<evidence type="ECO:0000313" key="6">
    <source>
        <dbReference type="EMBL" id="SHF12406.1"/>
    </source>
</evidence>
<feature type="domain" description="UvrD-like helicase C-terminal" evidence="5">
    <location>
        <begin position="91"/>
        <end position="159"/>
    </location>
</feature>